<evidence type="ECO:0000313" key="1">
    <source>
        <dbReference type="EMBL" id="KAF7360327.1"/>
    </source>
</evidence>
<dbReference type="EMBL" id="JACAZI010000005">
    <property type="protein sequence ID" value="KAF7360327.1"/>
    <property type="molecule type" value="Genomic_DNA"/>
</dbReference>
<keyword evidence="2" id="KW-1185">Reference proteome</keyword>
<organism evidence="1 2">
    <name type="scientific">Mycena venus</name>
    <dbReference type="NCBI Taxonomy" id="2733690"/>
    <lineage>
        <taxon>Eukaryota</taxon>
        <taxon>Fungi</taxon>
        <taxon>Dikarya</taxon>
        <taxon>Basidiomycota</taxon>
        <taxon>Agaricomycotina</taxon>
        <taxon>Agaricomycetes</taxon>
        <taxon>Agaricomycetidae</taxon>
        <taxon>Agaricales</taxon>
        <taxon>Marasmiineae</taxon>
        <taxon>Mycenaceae</taxon>
        <taxon>Mycena</taxon>
    </lineage>
</organism>
<gene>
    <name evidence="1" type="ORF">MVEN_00762200</name>
</gene>
<evidence type="ECO:0008006" key="3">
    <source>
        <dbReference type="Google" id="ProtNLM"/>
    </source>
</evidence>
<dbReference type="SUPFAM" id="SSF52047">
    <property type="entry name" value="RNI-like"/>
    <property type="match status" value="1"/>
</dbReference>
<protein>
    <recommendedName>
        <fullName evidence="3">F-box domain-containing protein</fullName>
    </recommendedName>
</protein>
<dbReference type="Proteomes" id="UP000620124">
    <property type="component" value="Unassembled WGS sequence"/>
</dbReference>
<name>A0A8H7D5R3_9AGAR</name>
<evidence type="ECO:0000313" key="2">
    <source>
        <dbReference type="Proteomes" id="UP000620124"/>
    </source>
</evidence>
<dbReference type="InterPro" id="IPR032675">
    <property type="entry name" value="LRR_dom_sf"/>
</dbReference>
<comment type="caution">
    <text evidence="1">The sequence shown here is derived from an EMBL/GenBank/DDBJ whole genome shotgun (WGS) entry which is preliminary data.</text>
</comment>
<accession>A0A8H7D5R3</accession>
<dbReference type="Gene3D" id="3.80.10.10">
    <property type="entry name" value="Ribonuclease Inhibitor"/>
    <property type="match status" value="1"/>
</dbReference>
<reference evidence="1" key="1">
    <citation type="submission" date="2020-05" db="EMBL/GenBank/DDBJ databases">
        <title>Mycena genomes resolve the evolution of fungal bioluminescence.</title>
        <authorList>
            <person name="Tsai I.J."/>
        </authorList>
    </citation>
    <scope>NUCLEOTIDE SEQUENCE</scope>
    <source>
        <strain evidence="1">CCC161011</strain>
    </source>
</reference>
<dbReference type="AlphaFoldDB" id="A0A8H7D5R3"/>
<sequence>MPIVNQVHAVILPTELLAEIFLLCLPDVTHQPETHSYVVDQPRTLRRSEAPLLVASACKRWREVATSTPRLWLSLDLNRDLGPVSANTGVVSSWLSRSHPYPLSLVLNRHCPPRAVDEIKRHCERWGAVELRIHENDPRVFDDVRGRLPCLEKLYLCLEFEPPHVVESFADAHRLKQVFLEAGTTELGSVVLPWHQLTSLTCMYFSDIECVEILKKCPALVDCCLIGCSTDRSMELMKVFSPIVLRRITSLTLCEATVLDTLRSLELPSLRDLQLELGEDGDVEILVSFLTRSSCQLESICLWQVDDQDLLRCLPVLASPVTLEIRTCNQLLTDDFFRLLKDRTILPKLRELDIDVNLTNWPTRDWTDSLMRDMILSRCIGCENLSDHLEVFRLLYKPPEGEDAPELLAFASELDPLLSPQMLEFEISANSDHWV</sequence>
<proteinExistence type="predicted"/>
<dbReference type="OrthoDB" id="2269034at2759"/>